<evidence type="ECO:0000313" key="1">
    <source>
        <dbReference type="EMBL" id="KAD6796096.1"/>
    </source>
</evidence>
<accession>A0A5N6PRM2</accession>
<comment type="caution">
    <text evidence="1">The sequence shown here is derived from an EMBL/GenBank/DDBJ whole genome shotgun (WGS) entry which is preliminary data.</text>
</comment>
<dbReference type="EMBL" id="SZYD01000003">
    <property type="protein sequence ID" value="KAD6796096.1"/>
    <property type="molecule type" value="Genomic_DNA"/>
</dbReference>
<evidence type="ECO:0000313" key="2">
    <source>
        <dbReference type="Proteomes" id="UP000326396"/>
    </source>
</evidence>
<gene>
    <name evidence="1" type="ORF">E3N88_06992</name>
</gene>
<protein>
    <submittedName>
        <fullName evidence="1">Uncharacterized protein</fullName>
    </submittedName>
</protein>
<sequence length="82" mass="9020">MLNVGENRVKNGDLDCPEMKNEEKFLSIEQLGSSRYAKDGLKVLGDTRWNKISEILQISSRISEPYGSSTLGSAISIQGSQT</sequence>
<organism evidence="1 2">
    <name type="scientific">Mikania micrantha</name>
    <name type="common">bitter vine</name>
    <dbReference type="NCBI Taxonomy" id="192012"/>
    <lineage>
        <taxon>Eukaryota</taxon>
        <taxon>Viridiplantae</taxon>
        <taxon>Streptophyta</taxon>
        <taxon>Embryophyta</taxon>
        <taxon>Tracheophyta</taxon>
        <taxon>Spermatophyta</taxon>
        <taxon>Magnoliopsida</taxon>
        <taxon>eudicotyledons</taxon>
        <taxon>Gunneridae</taxon>
        <taxon>Pentapetalae</taxon>
        <taxon>asterids</taxon>
        <taxon>campanulids</taxon>
        <taxon>Asterales</taxon>
        <taxon>Asteraceae</taxon>
        <taxon>Asteroideae</taxon>
        <taxon>Heliantheae alliance</taxon>
        <taxon>Eupatorieae</taxon>
        <taxon>Mikania</taxon>
    </lineage>
</organism>
<name>A0A5N6PRM2_9ASTR</name>
<reference evidence="1 2" key="1">
    <citation type="submission" date="2019-05" db="EMBL/GenBank/DDBJ databases">
        <title>Mikania micrantha, genome provides insights into the molecular mechanism of rapid growth.</title>
        <authorList>
            <person name="Liu B."/>
        </authorList>
    </citation>
    <scope>NUCLEOTIDE SEQUENCE [LARGE SCALE GENOMIC DNA]</scope>
    <source>
        <strain evidence="1">NLD-2019</strain>
        <tissue evidence="1">Leaf</tissue>
    </source>
</reference>
<keyword evidence="2" id="KW-1185">Reference proteome</keyword>
<proteinExistence type="predicted"/>
<dbReference type="Proteomes" id="UP000326396">
    <property type="component" value="Linkage Group LG11"/>
</dbReference>
<dbReference type="AlphaFoldDB" id="A0A5N6PRM2"/>